<feature type="transmembrane region" description="Helical" evidence="6">
    <location>
        <begin position="166"/>
        <end position="184"/>
    </location>
</feature>
<dbReference type="InterPro" id="IPR002797">
    <property type="entry name" value="Polysacc_synth"/>
</dbReference>
<evidence type="ECO:0000313" key="8">
    <source>
        <dbReference type="Proteomes" id="UP000315215"/>
    </source>
</evidence>
<evidence type="ECO:0000256" key="6">
    <source>
        <dbReference type="SAM" id="Phobius"/>
    </source>
</evidence>
<dbReference type="GO" id="GO:0005886">
    <property type="term" value="C:plasma membrane"/>
    <property type="evidence" value="ECO:0007669"/>
    <property type="project" value="UniProtKB-SubCell"/>
</dbReference>
<feature type="transmembrane region" description="Helical" evidence="6">
    <location>
        <begin position="51"/>
        <end position="74"/>
    </location>
</feature>
<feature type="transmembrane region" description="Helical" evidence="6">
    <location>
        <begin position="325"/>
        <end position="344"/>
    </location>
</feature>
<dbReference type="RefSeq" id="WP_143891584.1">
    <property type="nucleotide sequence ID" value="NZ_CP041666.1"/>
</dbReference>
<dbReference type="PANTHER" id="PTHR30250">
    <property type="entry name" value="PST FAMILY PREDICTED COLANIC ACID TRANSPORTER"/>
    <property type="match status" value="1"/>
</dbReference>
<feature type="transmembrane region" description="Helical" evidence="6">
    <location>
        <begin position="480"/>
        <end position="502"/>
    </location>
</feature>
<feature type="transmembrane region" description="Helical" evidence="6">
    <location>
        <begin position="12"/>
        <end position="31"/>
    </location>
</feature>
<keyword evidence="4 6" id="KW-1133">Transmembrane helix</keyword>
<keyword evidence="5 6" id="KW-0472">Membrane</keyword>
<feature type="transmembrane region" description="Helical" evidence="6">
    <location>
        <begin position="356"/>
        <end position="374"/>
    </location>
</feature>
<protein>
    <submittedName>
        <fullName evidence="7">Polysaccharide biosynthesis protein</fullName>
    </submittedName>
</protein>
<feature type="transmembrane region" description="Helical" evidence="6">
    <location>
        <begin position="231"/>
        <end position="251"/>
    </location>
</feature>
<feature type="transmembrane region" description="Helical" evidence="6">
    <location>
        <begin position="445"/>
        <end position="468"/>
    </location>
</feature>
<organism evidence="7 8">
    <name type="scientific">Radiobacillus deserti</name>
    <dbReference type="NCBI Taxonomy" id="2594883"/>
    <lineage>
        <taxon>Bacteria</taxon>
        <taxon>Bacillati</taxon>
        <taxon>Bacillota</taxon>
        <taxon>Bacilli</taxon>
        <taxon>Bacillales</taxon>
        <taxon>Bacillaceae</taxon>
        <taxon>Radiobacillus</taxon>
    </lineage>
</organism>
<evidence type="ECO:0000256" key="4">
    <source>
        <dbReference type="ARBA" id="ARBA00022989"/>
    </source>
</evidence>
<accession>A0A516KBQ4</accession>
<dbReference type="EMBL" id="CP041666">
    <property type="protein sequence ID" value="QDP38831.1"/>
    <property type="molecule type" value="Genomic_DNA"/>
</dbReference>
<dbReference type="Pfam" id="PF01943">
    <property type="entry name" value="Polysacc_synt"/>
    <property type="match status" value="1"/>
</dbReference>
<sequence>MGQPTKQLFRGALLLTVAGIVSKCISAGYRIPLQNITGDLGFYMYQQVYPILGIALTLSLYGFPAAISQLVANLQEEEKSLSVNGFYLPLTALLFFINGLLFLFLYLGAEHIAAWMGDVHLSPAFRLSAFTFLLIPFTSLFRGISQGMNDMRPTAISQVLEQITRVTVILFFSIVVVQSNGDLYGVAKGAGVGAIVAAGISATWLGWTWMKSIPTLTWQKVSFSWRKYSKVIFGYGFFICLNYMMLLLLQLSDALNVVNGLLDFGYSLLEAKEWKGVLDRGYPLVQLGTVLGSSLALALIPSVTQKRYQRAPASFRLHMESALRFSIYISAACSVGLMTIMPLANQVLYETNEGVHSLQLLSFTIFFASTALTASSILQGLGYVYRTAIFVLFAFLVKFGGNELLIPEFGIMGAALATIISVLILCAINVFVLKQKVKGIRPFPIPLFRFMISLLVMTGFVISMNQLYAYSSFLNSRIETALFVGIICVLAGCLYVILLIRLRAFKEEDLRELPFADLLIEIQRWRFRP</sequence>
<dbReference type="CDD" id="cd13124">
    <property type="entry name" value="MATE_SpoVB_like"/>
    <property type="match status" value="1"/>
</dbReference>
<gene>
    <name evidence="7" type="ORF">FN924_00390</name>
</gene>
<name>A0A516KBQ4_9BACI</name>
<feature type="transmembrane region" description="Helical" evidence="6">
    <location>
        <begin position="86"/>
        <end position="107"/>
    </location>
</feature>
<feature type="transmembrane region" description="Helical" evidence="6">
    <location>
        <begin position="284"/>
        <end position="304"/>
    </location>
</feature>
<dbReference type="PANTHER" id="PTHR30250:SF29">
    <property type="entry name" value="POLYSACCHARIDE BIOSYNTHESIS PROTEIN C-TERMINAL DOMAIN-CONTAINING PROTEIN"/>
    <property type="match status" value="1"/>
</dbReference>
<dbReference type="InterPro" id="IPR050833">
    <property type="entry name" value="Poly_Biosynth_Transport"/>
</dbReference>
<dbReference type="OrthoDB" id="9775950at2"/>
<feature type="transmembrane region" description="Helical" evidence="6">
    <location>
        <begin position="190"/>
        <end position="210"/>
    </location>
</feature>
<reference evidence="7 8" key="1">
    <citation type="submission" date="2019-07" db="EMBL/GenBank/DDBJ databases">
        <authorList>
            <person name="Li J."/>
        </authorList>
    </citation>
    <scope>NUCLEOTIDE SEQUENCE [LARGE SCALE GENOMIC DNA]</scope>
    <source>
        <strain evidence="7 8">TKL69</strain>
    </source>
</reference>
<evidence type="ECO:0000256" key="2">
    <source>
        <dbReference type="ARBA" id="ARBA00022475"/>
    </source>
</evidence>
<keyword evidence="3 6" id="KW-0812">Transmembrane</keyword>
<evidence type="ECO:0000256" key="3">
    <source>
        <dbReference type="ARBA" id="ARBA00022692"/>
    </source>
</evidence>
<dbReference type="AlphaFoldDB" id="A0A516KBQ4"/>
<proteinExistence type="predicted"/>
<keyword evidence="2" id="KW-1003">Cell membrane</keyword>
<comment type="subcellular location">
    <subcellularLocation>
        <location evidence="1">Cell membrane</location>
        <topology evidence="1">Multi-pass membrane protein</topology>
    </subcellularLocation>
</comment>
<evidence type="ECO:0000313" key="7">
    <source>
        <dbReference type="EMBL" id="QDP38831.1"/>
    </source>
</evidence>
<evidence type="ECO:0000256" key="1">
    <source>
        <dbReference type="ARBA" id="ARBA00004651"/>
    </source>
</evidence>
<feature type="transmembrane region" description="Helical" evidence="6">
    <location>
        <begin position="411"/>
        <end position="433"/>
    </location>
</feature>
<dbReference type="Proteomes" id="UP000315215">
    <property type="component" value="Chromosome"/>
</dbReference>
<feature type="transmembrane region" description="Helical" evidence="6">
    <location>
        <begin position="127"/>
        <end position="145"/>
    </location>
</feature>
<keyword evidence="8" id="KW-1185">Reference proteome</keyword>
<dbReference type="InterPro" id="IPR024923">
    <property type="entry name" value="PG_synth_SpoVB"/>
</dbReference>
<dbReference type="KEGG" id="aqt:FN924_00390"/>
<evidence type="ECO:0000256" key="5">
    <source>
        <dbReference type="ARBA" id="ARBA00023136"/>
    </source>
</evidence>